<accession>A0A8H2VS93</accession>
<dbReference type="AlphaFoldDB" id="A0A8H2VS93"/>
<organism evidence="2 3">
    <name type="scientific">Sclerotinia trifoliorum</name>
    <dbReference type="NCBI Taxonomy" id="28548"/>
    <lineage>
        <taxon>Eukaryota</taxon>
        <taxon>Fungi</taxon>
        <taxon>Dikarya</taxon>
        <taxon>Ascomycota</taxon>
        <taxon>Pezizomycotina</taxon>
        <taxon>Leotiomycetes</taxon>
        <taxon>Helotiales</taxon>
        <taxon>Sclerotiniaceae</taxon>
        <taxon>Sclerotinia</taxon>
    </lineage>
</organism>
<dbReference type="EMBL" id="CAJHIA010000011">
    <property type="protein sequence ID" value="CAD6443832.1"/>
    <property type="molecule type" value="Genomic_DNA"/>
</dbReference>
<gene>
    <name evidence="2" type="ORF">SCLTRI_LOCUS3624</name>
</gene>
<feature type="region of interest" description="Disordered" evidence="1">
    <location>
        <begin position="1"/>
        <end position="35"/>
    </location>
</feature>
<proteinExistence type="predicted"/>
<dbReference type="OrthoDB" id="3511819at2759"/>
<evidence type="ECO:0000256" key="1">
    <source>
        <dbReference type="SAM" id="MobiDB-lite"/>
    </source>
</evidence>
<comment type="caution">
    <text evidence="2">The sequence shown here is derived from an EMBL/GenBank/DDBJ whole genome shotgun (WGS) entry which is preliminary data.</text>
</comment>
<protein>
    <submittedName>
        <fullName evidence="2">423ee925-77b4-4aa9-80b1-7a6f512d01eb</fullName>
    </submittedName>
</protein>
<keyword evidence="3" id="KW-1185">Reference proteome</keyword>
<name>A0A8H2VS93_9HELO</name>
<reference evidence="2" key="1">
    <citation type="submission" date="2020-10" db="EMBL/GenBank/DDBJ databases">
        <authorList>
            <person name="Kusch S."/>
        </authorList>
    </citation>
    <scope>NUCLEOTIDE SEQUENCE</scope>
    <source>
        <strain evidence="2">SwB9</strain>
    </source>
</reference>
<dbReference type="Proteomes" id="UP000624404">
    <property type="component" value="Unassembled WGS sequence"/>
</dbReference>
<evidence type="ECO:0000313" key="3">
    <source>
        <dbReference type="Proteomes" id="UP000624404"/>
    </source>
</evidence>
<evidence type="ECO:0000313" key="2">
    <source>
        <dbReference type="EMBL" id="CAD6443832.1"/>
    </source>
</evidence>
<sequence>MSEATNGLASTMFGAPDGVPNQNNNSSEENADHVDVDDKPRLILQDTIVYQKNGTIANVFDSVLGLELRAEGALWVENAEKYKFKRPNGTQCQVQFQMYSYERDELGAIILYVEDSTTKFWIELKPSQKYVAHFTSMVESAELKHFVTDYYERVLAGECKDDLVELCWEYAREDGRGLLQDDVIEVLTKDANAFFLLSAFREEILVDRRTKGMKWSNTEIYQLLRNECSTAYDRANTHVPPGPEPMTVDSPIIPDPSPVISDGGDVQTNHLNMLLSLVAEEIENGTPVKKITLASLWNRLYIKTKIPDYGMSAGPRTAKCIVYKIGCLLADTLEKRHPDLFLGSKFTDGLREVGRTRYPPYTKHVLTDAQWQEYMDSAEGLYLVRRNPQHEERAGANSVGGSTKLQVKDIFTGELAPPRPIGRVGGGRVGRPPKNRNLELEFYEEEEEDENGETSSRFDIEAPLTVESAWQRVWELGGEEEIISGRVVPSRIKRADY</sequence>